<evidence type="ECO:0000256" key="1">
    <source>
        <dbReference type="SAM" id="Phobius"/>
    </source>
</evidence>
<evidence type="ECO:0000313" key="2">
    <source>
        <dbReference type="EMBL" id="KKM04390.1"/>
    </source>
</evidence>
<dbReference type="EMBL" id="LAZR01016464">
    <property type="protein sequence ID" value="KKM04390.1"/>
    <property type="molecule type" value="Genomic_DNA"/>
</dbReference>
<keyword evidence="1" id="KW-0472">Membrane</keyword>
<protein>
    <submittedName>
        <fullName evidence="2">Uncharacterized protein</fullName>
    </submittedName>
</protein>
<sequence>MARTALGTTKLARNQGIAAAIVVGLATLLEGTGHGLAAIVAAPIAMAVLTWIGSIVRDVAMDKWWAKYLP</sequence>
<feature type="transmembrane region" description="Helical" evidence="1">
    <location>
        <begin position="35"/>
        <end position="56"/>
    </location>
</feature>
<comment type="caution">
    <text evidence="2">The sequence shown here is derived from an EMBL/GenBank/DDBJ whole genome shotgun (WGS) entry which is preliminary data.</text>
</comment>
<proteinExistence type="predicted"/>
<keyword evidence="1" id="KW-0812">Transmembrane</keyword>
<keyword evidence="1" id="KW-1133">Transmembrane helix</keyword>
<reference evidence="2" key="1">
    <citation type="journal article" date="2015" name="Nature">
        <title>Complex archaea that bridge the gap between prokaryotes and eukaryotes.</title>
        <authorList>
            <person name="Spang A."/>
            <person name="Saw J.H."/>
            <person name="Jorgensen S.L."/>
            <person name="Zaremba-Niedzwiedzka K."/>
            <person name="Martijn J."/>
            <person name="Lind A.E."/>
            <person name="van Eijk R."/>
            <person name="Schleper C."/>
            <person name="Guy L."/>
            <person name="Ettema T.J."/>
        </authorList>
    </citation>
    <scope>NUCLEOTIDE SEQUENCE</scope>
</reference>
<dbReference type="AlphaFoldDB" id="A0A0F9H014"/>
<organism evidence="2">
    <name type="scientific">marine sediment metagenome</name>
    <dbReference type="NCBI Taxonomy" id="412755"/>
    <lineage>
        <taxon>unclassified sequences</taxon>
        <taxon>metagenomes</taxon>
        <taxon>ecological metagenomes</taxon>
    </lineage>
</organism>
<feature type="transmembrane region" description="Helical" evidence="1">
    <location>
        <begin position="12"/>
        <end position="29"/>
    </location>
</feature>
<accession>A0A0F9H014</accession>
<name>A0A0F9H014_9ZZZZ</name>
<gene>
    <name evidence="2" type="ORF">LCGC14_1764730</name>
</gene>